<feature type="signal peptide" evidence="1">
    <location>
        <begin position="1"/>
        <end position="19"/>
    </location>
</feature>
<evidence type="ECO:0000313" key="3">
    <source>
        <dbReference type="Proteomes" id="UP000532010"/>
    </source>
</evidence>
<gene>
    <name evidence="2" type="ORF">FHR70_000732</name>
</gene>
<dbReference type="EMBL" id="JACHWB010000001">
    <property type="protein sequence ID" value="MBB3017692.1"/>
    <property type="molecule type" value="Genomic_DNA"/>
</dbReference>
<proteinExistence type="predicted"/>
<name>A0A7W4YUR2_9HYPH</name>
<evidence type="ECO:0000256" key="1">
    <source>
        <dbReference type="SAM" id="SignalP"/>
    </source>
</evidence>
<keyword evidence="1" id="KW-0732">Signal</keyword>
<dbReference type="AlphaFoldDB" id="A0A7W4YUR2"/>
<keyword evidence="3" id="KW-1185">Reference proteome</keyword>
<dbReference type="RefSeq" id="WP_183447192.1">
    <property type="nucleotide sequence ID" value="NZ_JACHWB010000001.1"/>
</dbReference>
<evidence type="ECO:0000313" key="2">
    <source>
        <dbReference type="EMBL" id="MBB3017692.1"/>
    </source>
</evidence>
<accession>A0A7W4YUR2</accession>
<sequence length="215" mass="23168">MIRYAIALAAVLATTSAHAEVVAAALTKSSSSVMYALELHDHEAEPRACKGRTGYPAAVIGGMSPNAPKLIHRLGIGCWWPNGDGTVTLFMRSNETGAPAEFIRNINDFVKTEHFTDWNMSPVSATQPRPKVRPVLRDTFGANGQMEVRLDLDTHMSCHGVPGKAADIRLSKPGQDAFGVKGCWIDNGDTVDVLINNPGAPAILRSYSVSSFDYD</sequence>
<comment type="caution">
    <text evidence="2">The sequence shown here is derived from an EMBL/GenBank/DDBJ whole genome shotgun (WGS) entry which is preliminary data.</text>
</comment>
<reference evidence="2 3" key="1">
    <citation type="submission" date="2020-08" db="EMBL/GenBank/DDBJ databases">
        <title>The Agave Microbiome: Exploring the role of microbial communities in plant adaptations to desert environments.</title>
        <authorList>
            <person name="Partida-Martinez L.P."/>
        </authorList>
    </citation>
    <scope>NUCLEOTIDE SEQUENCE [LARGE SCALE GENOMIC DNA]</scope>
    <source>
        <strain evidence="2 3">AT3.9</strain>
    </source>
</reference>
<feature type="chain" id="PRO_5031294372" evidence="1">
    <location>
        <begin position="20"/>
        <end position="215"/>
    </location>
</feature>
<dbReference type="Proteomes" id="UP000532010">
    <property type="component" value="Unassembled WGS sequence"/>
</dbReference>
<organism evidence="2 3">
    <name type="scientific">Microvirga lupini</name>
    <dbReference type="NCBI Taxonomy" id="420324"/>
    <lineage>
        <taxon>Bacteria</taxon>
        <taxon>Pseudomonadati</taxon>
        <taxon>Pseudomonadota</taxon>
        <taxon>Alphaproteobacteria</taxon>
        <taxon>Hyphomicrobiales</taxon>
        <taxon>Methylobacteriaceae</taxon>
        <taxon>Microvirga</taxon>
    </lineage>
</organism>
<protein>
    <submittedName>
        <fullName evidence="2">Uncharacterized protein</fullName>
    </submittedName>
</protein>